<dbReference type="InterPro" id="IPR013783">
    <property type="entry name" value="Ig-like_fold"/>
</dbReference>
<keyword evidence="7 12" id="KW-1133">Transmembrane helix</keyword>
<dbReference type="Pfam" id="PF07686">
    <property type="entry name" value="V-set"/>
    <property type="match status" value="1"/>
</dbReference>
<dbReference type="SMART" id="SM00408">
    <property type="entry name" value="IGc2"/>
    <property type="match status" value="2"/>
</dbReference>
<dbReference type="PANTHER" id="PTHR23277">
    <property type="entry name" value="NECTIN-RELATED"/>
    <property type="match status" value="1"/>
</dbReference>
<dbReference type="Pfam" id="PF13927">
    <property type="entry name" value="Ig_3"/>
    <property type="match status" value="1"/>
</dbReference>
<evidence type="ECO:0000256" key="1">
    <source>
        <dbReference type="ARBA" id="ARBA00004167"/>
    </source>
</evidence>
<sequence length="430" mass="48372">TSNKHSALRSTAERASFATLRCRTWKSFPDLEKWVSVRAADIWRSWKMCCSLWAETLTVLVSLTLGAASDSITTNGGSLIRDLGDDTQLVCHVNTKQVVSQLTWQRKRDEQFINFFIIVFSNGRNQHFDDNFGGRMSFVGQGERNGTMELKNITLNDDGIYKCIFTLFPHGLLQETLSLSVRVPPIIVIEPYPDIPVADSGESNIATCLAKNAKPGATINWESPFHFSFTQSATPPAPNGTVTVSSPLRLSPTREMNGQHVYCVVEHPALKSPEILDYKLNIHYMKSVTITAVKTEQESLQLKCFADANPSPITYTWTKENDSFPKSITEQEDGILTLPRMTPDLAGLYACETYNKVGSAKAFLYLYADHFTQRQHFMIYVIIVLLLFVIIALSFFLHKKISSTRNDTPSQQAAPLQQLENRKKDQDEDT</sequence>
<feature type="non-terminal residue" evidence="14">
    <location>
        <position position="1"/>
    </location>
</feature>
<dbReference type="PROSITE" id="PS50835">
    <property type="entry name" value="IG_LIKE"/>
    <property type="match status" value="3"/>
</dbReference>
<evidence type="ECO:0000256" key="5">
    <source>
        <dbReference type="ARBA" id="ARBA00022737"/>
    </source>
</evidence>
<dbReference type="GO" id="GO:0007156">
    <property type="term" value="P:homophilic cell adhesion via plasma membrane adhesion molecules"/>
    <property type="evidence" value="ECO:0007669"/>
    <property type="project" value="TreeGrafter"/>
</dbReference>
<reference evidence="14" key="1">
    <citation type="journal article" date="2014" name="Nature">
        <title>Elephant shark genome provides unique insights into gnathostome evolution.</title>
        <authorList>
            <consortium name="International Elephant Shark Genome Sequencing Consortium"/>
            <person name="Venkatesh B."/>
            <person name="Lee A.P."/>
            <person name="Ravi V."/>
            <person name="Maurya A.K."/>
            <person name="Lian M.M."/>
            <person name="Swann J.B."/>
            <person name="Ohta Y."/>
            <person name="Flajnik M.F."/>
            <person name="Sutoh Y."/>
            <person name="Kasahara M."/>
            <person name="Hoon S."/>
            <person name="Gangu V."/>
            <person name="Roy S.W."/>
            <person name="Irimia M."/>
            <person name="Korzh V."/>
            <person name="Kondrychyn I."/>
            <person name="Lim Z.W."/>
            <person name="Tay B.H."/>
            <person name="Tohari S."/>
            <person name="Kong K.W."/>
            <person name="Ho S."/>
            <person name="Lorente-Galdos B."/>
            <person name="Quilez J."/>
            <person name="Marques-Bonet T."/>
            <person name="Raney B.J."/>
            <person name="Ingham P.W."/>
            <person name="Tay A."/>
            <person name="Hillier L.W."/>
            <person name="Minx P."/>
            <person name="Boehm T."/>
            <person name="Wilson R.K."/>
            <person name="Brenner S."/>
            <person name="Warren W.C."/>
        </authorList>
    </citation>
    <scope>NUCLEOTIDE SEQUENCE</scope>
    <source>
        <tissue evidence="14">Ovary</tissue>
    </source>
</reference>
<evidence type="ECO:0000256" key="2">
    <source>
        <dbReference type="ARBA" id="ARBA00007810"/>
    </source>
</evidence>
<evidence type="ECO:0000256" key="10">
    <source>
        <dbReference type="ARBA" id="ARBA00023180"/>
    </source>
</evidence>
<keyword evidence="3 12" id="KW-0812">Transmembrane</keyword>
<keyword evidence="9" id="KW-1015">Disulfide bond</keyword>
<proteinExistence type="evidence at transcript level"/>
<evidence type="ECO:0000256" key="4">
    <source>
        <dbReference type="ARBA" id="ARBA00022729"/>
    </source>
</evidence>
<protein>
    <submittedName>
        <fullName evidence="14">Poliovirus receptor-related protein 1</fullName>
    </submittedName>
</protein>
<keyword evidence="10" id="KW-0325">Glycoprotein</keyword>
<keyword evidence="14" id="KW-0675">Receptor</keyword>
<evidence type="ECO:0000259" key="13">
    <source>
        <dbReference type="PROSITE" id="PS50835"/>
    </source>
</evidence>
<dbReference type="GO" id="GO:0016020">
    <property type="term" value="C:membrane"/>
    <property type="evidence" value="ECO:0007669"/>
    <property type="project" value="UniProtKB-SubCell"/>
</dbReference>
<dbReference type="EMBL" id="JW870547">
    <property type="protein sequence ID" value="AFP03065.1"/>
    <property type="molecule type" value="mRNA"/>
</dbReference>
<feature type="compositionally biased region" description="Polar residues" evidence="11">
    <location>
        <begin position="405"/>
        <end position="419"/>
    </location>
</feature>
<feature type="transmembrane region" description="Helical" evidence="12">
    <location>
        <begin position="377"/>
        <end position="397"/>
    </location>
</feature>
<evidence type="ECO:0000256" key="11">
    <source>
        <dbReference type="SAM" id="MobiDB-lite"/>
    </source>
</evidence>
<keyword evidence="5" id="KW-0677">Repeat</keyword>
<dbReference type="GO" id="GO:0005912">
    <property type="term" value="C:adherens junction"/>
    <property type="evidence" value="ECO:0007669"/>
    <property type="project" value="TreeGrafter"/>
</dbReference>
<dbReference type="InterPro" id="IPR013162">
    <property type="entry name" value="CD80_C2-set"/>
</dbReference>
<feature type="domain" description="Ig-like" evidence="13">
    <location>
        <begin position="273"/>
        <end position="355"/>
    </location>
</feature>
<dbReference type="AlphaFoldDB" id="V9KVJ9"/>
<feature type="domain" description="Ig-like" evidence="13">
    <location>
        <begin position="184"/>
        <end position="267"/>
    </location>
</feature>
<feature type="region of interest" description="Disordered" evidence="11">
    <location>
        <begin position="405"/>
        <end position="430"/>
    </location>
</feature>
<evidence type="ECO:0000256" key="8">
    <source>
        <dbReference type="ARBA" id="ARBA00023136"/>
    </source>
</evidence>
<evidence type="ECO:0000256" key="7">
    <source>
        <dbReference type="ARBA" id="ARBA00022989"/>
    </source>
</evidence>
<accession>V9KVJ9</accession>
<dbReference type="SMART" id="SM00409">
    <property type="entry name" value="IG"/>
    <property type="match status" value="2"/>
</dbReference>
<dbReference type="InterPro" id="IPR036179">
    <property type="entry name" value="Ig-like_dom_sf"/>
</dbReference>
<dbReference type="InterPro" id="IPR003599">
    <property type="entry name" value="Ig_sub"/>
</dbReference>
<dbReference type="Pfam" id="PF08205">
    <property type="entry name" value="C2-set_2"/>
    <property type="match status" value="1"/>
</dbReference>
<dbReference type="InterPro" id="IPR007110">
    <property type="entry name" value="Ig-like_dom"/>
</dbReference>
<dbReference type="GO" id="GO:0007157">
    <property type="term" value="P:heterophilic cell-cell adhesion via plasma membrane cell adhesion molecules"/>
    <property type="evidence" value="ECO:0007669"/>
    <property type="project" value="TreeGrafter"/>
</dbReference>
<evidence type="ECO:0000256" key="3">
    <source>
        <dbReference type="ARBA" id="ARBA00022692"/>
    </source>
</evidence>
<dbReference type="SUPFAM" id="SSF48726">
    <property type="entry name" value="Immunoglobulin"/>
    <property type="match status" value="3"/>
</dbReference>
<evidence type="ECO:0000313" key="14">
    <source>
        <dbReference type="EMBL" id="AFP03065.1"/>
    </source>
</evidence>
<keyword evidence="8 12" id="KW-0472">Membrane</keyword>
<evidence type="ECO:0000256" key="9">
    <source>
        <dbReference type="ARBA" id="ARBA00023157"/>
    </source>
</evidence>
<feature type="compositionally biased region" description="Basic and acidic residues" evidence="11">
    <location>
        <begin position="420"/>
        <end position="430"/>
    </location>
</feature>
<dbReference type="InterPro" id="IPR003598">
    <property type="entry name" value="Ig_sub2"/>
</dbReference>
<comment type="subcellular location">
    <subcellularLocation>
        <location evidence="1">Membrane</location>
        <topology evidence="1">Single-pass membrane protein</topology>
    </subcellularLocation>
</comment>
<evidence type="ECO:0000256" key="12">
    <source>
        <dbReference type="SAM" id="Phobius"/>
    </source>
</evidence>
<organism evidence="14">
    <name type="scientific">Callorhinchus milii</name>
    <name type="common">Ghost shark</name>
    <dbReference type="NCBI Taxonomy" id="7868"/>
    <lineage>
        <taxon>Eukaryota</taxon>
        <taxon>Metazoa</taxon>
        <taxon>Chordata</taxon>
        <taxon>Craniata</taxon>
        <taxon>Vertebrata</taxon>
        <taxon>Chondrichthyes</taxon>
        <taxon>Holocephali</taxon>
        <taxon>Chimaeriformes</taxon>
        <taxon>Callorhinchidae</taxon>
        <taxon>Callorhinchus</taxon>
    </lineage>
</organism>
<dbReference type="PANTHER" id="PTHR23277:SF106">
    <property type="entry name" value="NECTIN-1 ISOFORM X1-RELATED"/>
    <property type="match status" value="1"/>
</dbReference>
<comment type="similarity">
    <text evidence="2">Belongs to the nectin family.</text>
</comment>
<name>V9KVJ9_CALMI</name>
<keyword evidence="6" id="KW-0130">Cell adhesion</keyword>
<dbReference type="InterPro" id="IPR013106">
    <property type="entry name" value="Ig_V-set"/>
</dbReference>
<dbReference type="InterPro" id="IPR051427">
    <property type="entry name" value="Nectin/Nectin-like"/>
</dbReference>
<feature type="domain" description="Ig-like" evidence="13">
    <location>
        <begin position="84"/>
        <end position="180"/>
    </location>
</feature>
<dbReference type="Gene3D" id="2.60.40.10">
    <property type="entry name" value="Immunoglobulins"/>
    <property type="match status" value="3"/>
</dbReference>
<evidence type="ECO:0000256" key="6">
    <source>
        <dbReference type="ARBA" id="ARBA00022889"/>
    </source>
</evidence>
<keyword evidence="4" id="KW-0732">Signal</keyword>